<comment type="caution">
    <text evidence="2">The sequence shown here is derived from an EMBL/GenBank/DDBJ whole genome shotgun (WGS) entry which is preliminary data.</text>
</comment>
<dbReference type="OrthoDB" id="120976at2759"/>
<dbReference type="InterPro" id="IPR001611">
    <property type="entry name" value="Leu-rich_rpt"/>
</dbReference>
<protein>
    <submittedName>
        <fullName evidence="2">Uncharacterized protein</fullName>
    </submittedName>
</protein>
<dbReference type="PANTHER" id="PTHR24111">
    <property type="entry name" value="LEUCINE-RICH REPEAT-CONTAINING PROTEIN 34"/>
    <property type="match status" value="1"/>
</dbReference>
<proteinExistence type="predicted"/>
<dbReference type="Gene3D" id="3.80.10.10">
    <property type="entry name" value="Ribonuclease Inhibitor"/>
    <property type="match status" value="1"/>
</dbReference>
<dbReference type="Pfam" id="PF13516">
    <property type="entry name" value="LRR_6"/>
    <property type="match status" value="1"/>
</dbReference>
<dbReference type="STRING" id="137246.A0A401S383"/>
<keyword evidence="1" id="KW-0677">Repeat</keyword>
<dbReference type="SUPFAM" id="SSF52047">
    <property type="entry name" value="RNI-like"/>
    <property type="match status" value="1"/>
</dbReference>
<sequence>MPLAKLLDANVIIKALLCSDKYFKGLFLTVSLVGNNVDSHGVKALALMLKKNTVLEELCLQENCLVDEDMLHFAEGLQNNTSLKVLKLSNNRISRKGMEFFVNTLKHNVTIESIWLGGNLVTAEEIEEMTRVERRLIF</sequence>
<organism evidence="2 3">
    <name type="scientific">Chiloscyllium punctatum</name>
    <name type="common">Brownbanded bambooshark</name>
    <name type="synonym">Hemiscyllium punctatum</name>
    <dbReference type="NCBI Taxonomy" id="137246"/>
    <lineage>
        <taxon>Eukaryota</taxon>
        <taxon>Metazoa</taxon>
        <taxon>Chordata</taxon>
        <taxon>Craniata</taxon>
        <taxon>Vertebrata</taxon>
        <taxon>Chondrichthyes</taxon>
        <taxon>Elasmobranchii</taxon>
        <taxon>Galeomorphii</taxon>
        <taxon>Galeoidea</taxon>
        <taxon>Orectolobiformes</taxon>
        <taxon>Hemiscylliidae</taxon>
        <taxon>Chiloscyllium</taxon>
    </lineage>
</organism>
<keyword evidence="3" id="KW-1185">Reference proteome</keyword>
<reference evidence="2 3" key="1">
    <citation type="journal article" date="2018" name="Nat. Ecol. Evol.">
        <title>Shark genomes provide insights into elasmobranch evolution and the origin of vertebrates.</title>
        <authorList>
            <person name="Hara Y"/>
            <person name="Yamaguchi K"/>
            <person name="Onimaru K"/>
            <person name="Kadota M"/>
            <person name="Koyanagi M"/>
            <person name="Keeley SD"/>
            <person name="Tatsumi K"/>
            <person name="Tanaka K"/>
            <person name="Motone F"/>
            <person name="Kageyama Y"/>
            <person name="Nozu R"/>
            <person name="Adachi N"/>
            <person name="Nishimura O"/>
            <person name="Nakagawa R"/>
            <person name="Tanegashima C"/>
            <person name="Kiyatake I"/>
            <person name="Matsumoto R"/>
            <person name="Murakumo K"/>
            <person name="Nishida K"/>
            <person name="Terakita A"/>
            <person name="Kuratani S"/>
            <person name="Sato K"/>
            <person name="Hyodo S Kuraku.S."/>
        </authorList>
    </citation>
    <scope>NUCLEOTIDE SEQUENCE [LARGE SCALE GENOMIC DNA]</scope>
</reference>
<dbReference type="Proteomes" id="UP000287033">
    <property type="component" value="Unassembled WGS sequence"/>
</dbReference>
<dbReference type="InterPro" id="IPR052201">
    <property type="entry name" value="LRR-containing_regulator"/>
</dbReference>
<accession>A0A401S383</accession>
<dbReference type="PANTHER" id="PTHR24111:SF0">
    <property type="entry name" value="LEUCINE-RICH REPEAT-CONTAINING PROTEIN"/>
    <property type="match status" value="1"/>
</dbReference>
<dbReference type="SMART" id="SM00368">
    <property type="entry name" value="LRR_RI"/>
    <property type="match status" value="2"/>
</dbReference>
<evidence type="ECO:0000313" key="3">
    <source>
        <dbReference type="Proteomes" id="UP000287033"/>
    </source>
</evidence>
<dbReference type="AlphaFoldDB" id="A0A401S383"/>
<gene>
    <name evidence="2" type="ORF">chiPu_0003221</name>
</gene>
<evidence type="ECO:0000256" key="1">
    <source>
        <dbReference type="ARBA" id="ARBA00022737"/>
    </source>
</evidence>
<dbReference type="OMA" id="DGLECNT"/>
<dbReference type="InterPro" id="IPR032675">
    <property type="entry name" value="LRR_dom_sf"/>
</dbReference>
<evidence type="ECO:0000313" key="2">
    <source>
        <dbReference type="EMBL" id="GCC24819.1"/>
    </source>
</evidence>
<name>A0A401S383_CHIPU</name>
<dbReference type="EMBL" id="BEZZ01000068">
    <property type="protein sequence ID" value="GCC24819.1"/>
    <property type="molecule type" value="Genomic_DNA"/>
</dbReference>